<accession>A0ABW0VWB5</accession>
<dbReference type="Pfam" id="PF16216">
    <property type="entry name" value="GxGYxYP_N"/>
    <property type="match status" value="1"/>
</dbReference>
<evidence type="ECO:0000313" key="5">
    <source>
        <dbReference type="EMBL" id="MFC5648836.1"/>
    </source>
</evidence>
<sequence>MVIGKRRKNLIKGKKIVSTFTIVVLVLLVSSLSVTYAGNRSGVSLPKGTPLKSLAVIPSSNLTNNEDKVLVAALQGIVAKSSSEQIFIDEGGPGATWKNYMSTTYNIKLNDQYSTWPLLVEHFKDKVKGYIVYDMNNNASSLNVATSLSGPMNALIIDKSQEEVVRSIGITNKILDVSGKNEKWAYDNYKNLFSKSIAAELNTSIYYHLRDYAALTNSFTFFDGVTNWRKGVLNGLNKGSALMGYGNNEFDMIEQASQKGITSIPSDLAPNLSALSSIYSTEGLKQQTYSNPITKKKHYVTFVISDGDNIAWNLWGLNEYFNNPDRGKFSVGYGISPTLVDLAPAALRWYYENATKGKVKDHFIAGPSGTGYIFPSQMSSSDLDTYVDNLNTYMGKADLRISEILDQGALTRTDIWKKYLAKPNIDALFYFGYGETTHGDIQWVNNKPVIAQRDVLWDGITDEETLITNINSRPASPTTADGYTLVLVHCWTKSLSDIKTVVEGLSPNVEVVTPDEYVKLVKQNHAK</sequence>
<feature type="domain" description="GxGYxYP putative glycoside hydrolase third N-terminal" evidence="4">
    <location>
        <begin position="205"/>
        <end position="277"/>
    </location>
</feature>
<feature type="domain" description="GxGYxYP putative glycoside hydrolase second N-terminal" evidence="3">
    <location>
        <begin position="127"/>
        <end position="190"/>
    </location>
</feature>
<evidence type="ECO:0000259" key="2">
    <source>
        <dbReference type="Pfam" id="PF16216"/>
    </source>
</evidence>
<dbReference type="Pfam" id="PF20958">
    <property type="entry name" value="GxGYxYP_N_3rd"/>
    <property type="match status" value="1"/>
</dbReference>
<dbReference type="PANTHER" id="PTHR37321:SF1">
    <property type="entry name" value="EXPORTED PROTEIN"/>
    <property type="match status" value="1"/>
</dbReference>
<protein>
    <submittedName>
        <fullName evidence="5">GxGYxYP domain-containing protein</fullName>
    </submittedName>
</protein>
<dbReference type="InterPro" id="IPR048309">
    <property type="entry name" value="GxGYxYP_N_3rd"/>
</dbReference>
<dbReference type="InterPro" id="IPR048310">
    <property type="entry name" value="GxGYxYP_N_2nd"/>
</dbReference>
<dbReference type="Pfam" id="PF20957">
    <property type="entry name" value="GxGYxYP_N_2nd"/>
    <property type="match status" value="1"/>
</dbReference>
<dbReference type="RefSeq" id="WP_379187325.1">
    <property type="nucleotide sequence ID" value="NZ_JBHSOW010000024.1"/>
</dbReference>
<proteinExistence type="predicted"/>
<name>A0ABW0VWB5_9BACL</name>
<dbReference type="EMBL" id="JBHSOW010000024">
    <property type="protein sequence ID" value="MFC5648836.1"/>
    <property type="molecule type" value="Genomic_DNA"/>
</dbReference>
<dbReference type="Pfam" id="PF14323">
    <property type="entry name" value="GxGYxYP_C"/>
    <property type="match status" value="1"/>
</dbReference>
<feature type="domain" description="GxGYxYP putative glycoside hydrolase C-terminal" evidence="1">
    <location>
        <begin position="296"/>
        <end position="522"/>
    </location>
</feature>
<reference evidence="6" key="1">
    <citation type="journal article" date="2019" name="Int. J. Syst. Evol. Microbiol.">
        <title>The Global Catalogue of Microorganisms (GCM) 10K type strain sequencing project: providing services to taxonomists for standard genome sequencing and annotation.</title>
        <authorList>
            <consortium name="The Broad Institute Genomics Platform"/>
            <consortium name="The Broad Institute Genome Sequencing Center for Infectious Disease"/>
            <person name="Wu L."/>
            <person name="Ma J."/>
        </authorList>
    </citation>
    <scope>NUCLEOTIDE SEQUENCE [LARGE SCALE GENOMIC DNA]</scope>
    <source>
        <strain evidence="6">CGMCC 1.3240</strain>
    </source>
</reference>
<dbReference type="Gene3D" id="3.20.20.490">
    <property type="entry name" value="GxGYxYP glycoside hydrolase, C-terminal domain"/>
    <property type="match status" value="1"/>
</dbReference>
<keyword evidence="6" id="KW-1185">Reference proteome</keyword>
<organism evidence="5 6">
    <name type="scientific">Paenibacillus solisilvae</name>
    <dbReference type="NCBI Taxonomy" id="2486751"/>
    <lineage>
        <taxon>Bacteria</taxon>
        <taxon>Bacillati</taxon>
        <taxon>Bacillota</taxon>
        <taxon>Bacilli</taxon>
        <taxon>Bacillales</taxon>
        <taxon>Paenibacillaceae</taxon>
        <taxon>Paenibacillus</taxon>
    </lineage>
</organism>
<dbReference type="PANTHER" id="PTHR37321">
    <property type="entry name" value="EXPORTED PROTEIN-RELATED"/>
    <property type="match status" value="1"/>
</dbReference>
<gene>
    <name evidence="5" type="ORF">ACFPYJ_06780</name>
</gene>
<dbReference type="InterPro" id="IPR038410">
    <property type="entry name" value="GxGYxYP_C_sf"/>
</dbReference>
<feature type="domain" description="GxGYxYP putative glycoside hydrolase first N-terminal" evidence="2">
    <location>
        <begin position="54"/>
        <end position="125"/>
    </location>
</feature>
<evidence type="ECO:0000313" key="6">
    <source>
        <dbReference type="Proteomes" id="UP001596047"/>
    </source>
</evidence>
<evidence type="ECO:0000259" key="3">
    <source>
        <dbReference type="Pfam" id="PF20957"/>
    </source>
</evidence>
<comment type="caution">
    <text evidence="5">The sequence shown here is derived from an EMBL/GenBank/DDBJ whole genome shotgun (WGS) entry which is preliminary data.</text>
</comment>
<dbReference type="InterPro" id="IPR032626">
    <property type="entry name" value="GxGYxYP_N_1st"/>
</dbReference>
<dbReference type="Proteomes" id="UP001596047">
    <property type="component" value="Unassembled WGS sequence"/>
</dbReference>
<evidence type="ECO:0000259" key="4">
    <source>
        <dbReference type="Pfam" id="PF20958"/>
    </source>
</evidence>
<evidence type="ECO:0000259" key="1">
    <source>
        <dbReference type="Pfam" id="PF14323"/>
    </source>
</evidence>
<dbReference type="InterPro" id="IPR025832">
    <property type="entry name" value="GxGYxYP_C"/>
</dbReference>